<comment type="caution">
    <text evidence="8">The sequence shown here is derived from an EMBL/GenBank/DDBJ whole genome shotgun (WGS) entry which is preliminary data.</text>
</comment>
<evidence type="ECO:0000259" key="7">
    <source>
        <dbReference type="Pfam" id="PF20684"/>
    </source>
</evidence>
<dbReference type="GO" id="GO:0016020">
    <property type="term" value="C:membrane"/>
    <property type="evidence" value="ECO:0007669"/>
    <property type="project" value="UniProtKB-SubCell"/>
</dbReference>
<evidence type="ECO:0000256" key="3">
    <source>
        <dbReference type="ARBA" id="ARBA00022989"/>
    </source>
</evidence>
<name>A0AAW0RAU7_9PEZI</name>
<dbReference type="InterPro" id="IPR052337">
    <property type="entry name" value="SAT4-like"/>
</dbReference>
<evidence type="ECO:0000313" key="9">
    <source>
        <dbReference type="Proteomes" id="UP001392437"/>
    </source>
</evidence>
<organism evidence="8 9">
    <name type="scientific">Apiospora kogelbergensis</name>
    <dbReference type="NCBI Taxonomy" id="1337665"/>
    <lineage>
        <taxon>Eukaryota</taxon>
        <taxon>Fungi</taxon>
        <taxon>Dikarya</taxon>
        <taxon>Ascomycota</taxon>
        <taxon>Pezizomycotina</taxon>
        <taxon>Sordariomycetes</taxon>
        <taxon>Xylariomycetidae</taxon>
        <taxon>Amphisphaeriales</taxon>
        <taxon>Apiosporaceae</taxon>
        <taxon>Apiospora</taxon>
    </lineage>
</organism>
<protein>
    <submittedName>
        <fullName evidence="8">Phosphatidylserine decarboxylase</fullName>
    </submittedName>
</protein>
<evidence type="ECO:0000256" key="1">
    <source>
        <dbReference type="ARBA" id="ARBA00004141"/>
    </source>
</evidence>
<feature type="transmembrane region" description="Helical" evidence="6">
    <location>
        <begin position="55"/>
        <end position="77"/>
    </location>
</feature>
<keyword evidence="2 6" id="KW-0812">Transmembrane</keyword>
<feature type="transmembrane region" description="Helical" evidence="6">
    <location>
        <begin position="190"/>
        <end position="210"/>
    </location>
</feature>
<comment type="similarity">
    <text evidence="5">Belongs to the SAT4 family.</text>
</comment>
<evidence type="ECO:0000256" key="2">
    <source>
        <dbReference type="ARBA" id="ARBA00022692"/>
    </source>
</evidence>
<feature type="transmembrane region" description="Helical" evidence="6">
    <location>
        <begin position="97"/>
        <end position="121"/>
    </location>
</feature>
<keyword evidence="4 6" id="KW-0472">Membrane</keyword>
<dbReference type="Pfam" id="PF20684">
    <property type="entry name" value="Fung_rhodopsin"/>
    <property type="match status" value="1"/>
</dbReference>
<evidence type="ECO:0000256" key="6">
    <source>
        <dbReference type="SAM" id="Phobius"/>
    </source>
</evidence>
<dbReference type="AlphaFoldDB" id="A0AAW0RAU7"/>
<sequence length="229" mass="25389">MAAATLSTIEDERSVESNGEYILVITGTVMGITFVVVSLRLYIRQVMLKSFSIDDAIILVALIMAIVSMVCFVGMVQHGAGRHPKDIKPQWKEGLSYWTYMVGEFTLTGIGLVKISVGFCLKRFAQTPAQHRFLWYIIVFSAVFMVYSVVMLNIACIPIRAMWVPGLSAAPTYKCQSAQVLSIINTVNGVIKVLTDIIFCLLPIPVVLALRINRRARVTLFLILSLGLL</sequence>
<keyword evidence="9" id="KW-1185">Reference proteome</keyword>
<evidence type="ECO:0000256" key="5">
    <source>
        <dbReference type="ARBA" id="ARBA00038359"/>
    </source>
</evidence>
<dbReference type="PANTHER" id="PTHR33048:SF167">
    <property type="entry name" value="INTEGRAL MEMBRANE PROTEIN"/>
    <property type="match status" value="1"/>
</dbReference>
<comment type="subcellular location">
    <subcellularLocation>
        <location evidence="1">Membrane</location>
        <topology evidence="1">Multi-pass membrane protein</topology>
    </subcellularLocation>
</comment>
<feature type="domain" description="Rhodopsin" evidence="7">
    <location>
        <begin position="39"/>
        <end position="228"/>
    </location>
</feature>
<accession>A0AAW0RAU7</accession>
<keyword evidence="3 6" id="KW-1133">Transmembrane helix</keyword>
<proteinExistence type="inferred from homology"/>
<dbReference type="PANTHER" id="PTHR33048">
    <property type="entry name" value="PTH11-LIKE INTEGRAL MEMBRANE PROTEIN (AFU_ORTHOLOGUE AFUA_5G11245)"/>
    <property type="match status" value="1"/>
</dbReference>
<feature type="transmembrane region" description="Helical" evidence="6">
    <location>
        <begin position="133"/>
        <end position="163"/>
    </location>
</feature>
<gene>
    <name evidence="8" type="ORF">PG999_000069</name>
</gene>
<reference evidence="8 9" key="1">
    <citation type="submission" date="2023-01" db="EMBL/GenBank/DDBJ databases">
        <title>Analysis of 21 Apiospora genomes using comparative genomics revels a genus with tremendous synthesis potential of carbohydrate active enzymes and secondary metabolites.</title>
        <authorList>
            <person name="Sorensen T."/>
        </authorList>
    </citation>
    <scope>NUCLEOTIDE SEQUENCE [LARGE SCALE GENOMIC DNA]</scope>
    <source>
        <strain evidence="8 9">CBS 117206</strain>
    </source>
</reference>
<dbReference type="EMBL" id="JAQQWP010000001">
    <property type="protein sequence ID" value="KAK8131896.1"/>
    <property type="molecule type" value="Genomic_DNA"/>
</dbReference>
<dbReference type="Proteomes" id="UP001392437">
    <property type="component" value="Unassembled WGS sequence"/>
</dbReference>
<feature type="transmembrane region" description="Helical" evidence="6">
    <location>
        <begin position="21"/>
        <end position="43"/>
    </location>
</feature>
<dbReference type="InterPro" id="IPR049326">
    <property type="entry name" value="Rhodopsin_dom_fungi"/>
</dbReference>
<evidence type="ECO:0000313" key="8">
    <source>
        <dbReference type="EMBL" id="KAK8131896.1"/>
    </source>
</evidence>
<evidence type="ECO:0000256" key="4">
    <source>
        <dbReference type="ARBA" id="ARBA00023136"/>
    </source>
</evidence>